<feature type="transmembrane region" description="Helical" evidence="5">
    <location>
        <begin position="92"/>
        <end position="119"/>
    </location>
</feature>
<comment type="subcellular location">
    <subcellularLocation>
        <location evidence="1">Membrane</location>
        <topology evidence="1">Multi-pass membrane protein</topology>
    </subcellularLocation>
</comment>
<dbReference type="PANTHER" id="PTHR19282">
    <property type="entry name" value="TETRASPANIN"/>
    <property type="match status" value="1"/>
</dbReference>
<feature type="transmembrane region" description="Helical" evidence="5">
    <location>
        <begin position="20"/>
        <end position="42"/>
    </location>
</feature>
<name>A0A0K0J3Q6_BRUMA</name>
<evidence type="ECO:0000256" key="3">
    <source>
        <dbReference type="ARBA" id="ARBA00022989"/>
    </source>
</evidence>
<dbReference type="PRINTS" id="PR00259">
    <property type="entry name" value="TMFOUR"/>
</dbReference>
<dbReference type="InterPro" id="IPR018499">
    <property type="entry name" value="Tetraspanin/Peripherin"/>
</dbReference>
<feature type="transmembrane region" description="Helical" evidence="5">
    <location>
        <begin position="62"/>
        <end position="85"/>
    </location>
</feature>
<feature type="transmembrane region" description="Helical" evidence="5">
    <location>
        <begin position="323"/>
        <end position="347"/>
    </location>
</feature>
<evidence type="ECO:0000256" key="5">
    <source>
        <dbReference type="SAM" id="Phobius"/>
    </source>
</evidence>
<proteinExistence type="predicted"/>
<keyword evidence="3 5" id="KW-1133">Transmembrane helix</keyword>
<reference evidence="6" key="2">
    <citation type="submission" date="2019-04" db="EMBL/GenBank/DDBJ databases">
        <authorList>
            <person name="Howe K."/>
            <person name="Paulini M."/>
            <person name="Williams G."/>
        </authorList>
    </citation>
    <scope>NUCLEOTIDE SEQUENCE [LARGE SCALE GENOMIC DNA]</scope>
    <source>
        <strain evidence="6">FR3</strain>
    </source>
</reference>
<dbReference type="Gene3D" id="1.10.1450.10">
    <property type="entry name" value="Tetraspanin"/>
    <property type="match status" value="1"/>
</dbReference>
<dbReference type="InterPro" id="IPR008952">
    <property type="entry name" value="Tetraspanin_EC2_sf"/>
</dbReference>
<evidence type="ECO:0000313" key="7">
    <source>
        <dbReference type="Proteomes" id="UP000006672"/>
    </source>
</evidence>
<dbReference type="EMBL" id="CAAKNF010000196">
    <property type="protein sequence ID" value="VIO86756.1"/>
    <property type="molecule type" value="Genomic_DNA"/>
</dbReference>
<protein>
    <submittedName>
        <fullName evidence="8">BMA-TSP-17, isoform d</fullName>
    </submittedName>
</protein>
<dbReference type="GO" id="GO:0016020">
    <property type="term" value="C:membrane"/>
    <property type="evidence" value="ECO:0007669"/>
    <property type="project" value="UniProtKB-SubCell"/>
</dbReference>
<accession>A0A8L7SWU9</accession>
<keyword evidence="7" id="KW-1185">Reference proteome</keyword>
<dbReference type="AlphaFoldDB" id="A0A0K0J3Q6"/>
<keyword evidence="4 5" id="KW-0472">Membrane</keyword>
<organism evidence="6">
    <name type="scientific">Brugia malayi</name>
    <name type="common">Filarial nematode worm</name>
    <dbReference type="NCBI Taxonomy" id="6279"/>
    <lineage>
        <taxon>Eukaryota</taxon>
        <taxon>Metazoa</taxon>
        <taxon>Ecdysozoa</taxon>
        <taxon>Nematoda</taxon>
        <taxon>Chromadorea</taxon>
        <taxon>Rhabditida</taxon>
        <taxon>Spirurina</taxon>
        <taxon>Spiruromorpha</taxon>
        <taxon>Filarioidea</taxon>
        <taxon>Onchocercidae</taxon>
        <taxon>Brugia</taxon>
    </lineage>
</organism>
<evidence type="ECO:0000313" key="8">
    <source>
        <dbReference type="WBParaSite" id="Bm1923c.1"/>
    </source>
</evidence>
<dbReference type="RefSeq" id="XP_042929691.1">
    <property type="nucleotide sequence ID" value="XM_043073757.1"/>
</dbReference>
<evidence type="ECO:0000256" key="4">
    <source>
        <dbReference type="ARBA" id="ARBA00023136"/>
    </source>
</evidence>
<dbReference type="Proteomes" id="UP000006672">
    <property type="component" value="Unassembled WGS sequence"/>
</dbReference>
<dbReference type="OrthoDB" id="10033535at2759"/>
<dbReference type="WBParaSite" id="Bm1923c.1">
    <property type="protein sequence ID" value="Bm1923c.1"/>
    <property type="gene ID" value="WBGene00222184"/>
</dbReference>
<dbReference type="Pfam" id="PF00335">
    <property type="entry name" value="Tetraspanin"/>
    <property type="match status" value="2"/>
</dbReference>
<sequence>MNICMMSENTNGQCAQICLLFYTVFFWLTGLALIFLSLWTLLDPRRNYLLDLVDFSEDDPLLRGACHLALITGSVVMIVGFIGCCGTIKKSLCLLITFVICLLILFFADITIACLALFYRNKFLTSDFDQKLQLMIRESYGFNPAIEYNTKVTALIDKLQFNEQCCGSLDYREWSSSRWRASYWTGIELIQHNPEFGFDIVPSTCCVQLAGATPKNPVARSLARCQHFQASKLWRHQTQQCCGATGPHNYYDSFWYKTNTERGTISFVPQSCCKQMREARTWFIKPVDPMCTSYNYYTSAFNSSVNAQGCHEKLLDWLTAQTIIFVLVGLSFAIFKLIGVCIALSLLQRAHNLNYYNTV</sequence>
<reference evidence="7" key="1">
    <citation type="journal article" date="2007" name="Science">
        <title>Draft genome of the filarial nematode parasite Brugia malayi.</title>
        <authorList>
            <person name="Ghedin E."/>
            <person name="Wang S."/>
            <person name="Spiro D."/>
            <person name="Caler E."/>
            <person name="Zhao Q."/>
            <person name="Crabtree J."/>
            <person name="Allen J.E."/>
            <person name="Delcher A.L."/>
            <person name="Guiliano D.B."/>
            <person name="Miranda-Saavedra D."/>
            <person name="Angiuoli S.V."/>
            <person name="Creasy T."/>
            <person name="Amedeo P."/>
            <person name="Haas B."/>
            <person name="El-Sayed N.M."/>
            <person name="Wortman J.R."/>
            <person name="Feldblyum T."/>
            <person name="Tallon L."/>
            <person name="Schatz M."/>
            <person name="Shumway M."/>
            <person name="Koo H."/>
            <person name="Salzberg S.L."/>
            <person name="Schobel S."/>
            <person name="Pertea M."/>
            <person name="Pop M."/>
            <person name="White O."/>
            <person name="Barton G.J."/>
            <person name="Carlow C.K."/>
            <person name="Crawford M.J."/>
            <person name="Daub J."/>
            <person name="Dimmic M.W."/>
            <person name="Estes C.F."/>
            <person name="Foster J.M."/>
            <person name="Ganatra M."/>
            <person name="Gregory W.F."/>
            <person name="Johnson N.M."/>
            <person name="Jin J."/>
            <person name="Komuniecki R."/>
            <person name="Korf I."/>
            <person name="Kumar S."/>
            <person name="Laney S."/>
            <person name="Li B.W."/>
            <person name="Li W."/>
            <person name="Lindblom T.H."/>
            <person name="Lustigman S."/>
            <person name="Ma D."/>
            <person name="Maina C.V."/>
            <person name="Martin D.M."/>
            <person name="McCarter J.P."/>
            <person name="McReynolds L."/>
            <person name="Mitreva M."/>
            <person name="Nutman T.B."/>
            <person name="Parkinson J."/>
            <person name="Peregrin-Alvarez J.M."/>
            <person name="Poole C."/>
            <person name="Ren Q."/>
            <person name="Saunders L."/>
            <person name="Sluder A.E."/>
            <person name="Smith K."/>
            <person name="Stanke M."/>
            <person name="Unnasch T.R."/>
            <person name="Ware J."/>
            <person name="Wei A.D."/>
            <person name="Weil G."/>
            <person name="Williams D.J."/>
            <person name="Zhang Y."/>
            <person name="Williams S.A."/>
            <person name="Fraser-Liggett C."/>
            <person name="Slatko B."/>
            <person name="Blaxter M.L."/>
            <person name="Scott A.L."/>
        </authorList>
    </citation>
    <scope>NUCLEOTIDE SEQUENCE</scope>
    <source>
        <strain evidence="7">FR3</strain>
    </source>
</reference>
<reference evidence="8" key="3">
    <citation type="submission" date="2022-04" db="UniProtKB">
        <authorList>
            <consortium name="WormBaseParasite"/>
        </authorList>
    </citation>
    <scope>IDENTIFICATION</scope>
</reference>
<dbReference type="SUPFAM" id="SSF48652">
    <property type="entry name" value="Tetraspanin"/>
    <property type="match status" value="2"/>
</dbReference>
<gene>
    <name evidence="6" type="primary">Bma-tsp-17</name>
    <name evidence="8" type="synonym">Bm1_38935</name>
    <name evidence="6" type="ORF">BM_BM1923</name>
</gene>
<dbReference type="PANTHER" id="PTHR19282:SF555">
    <property type="entry name" value="TETRASPANIN-2A"/>
    <property type="match status" value="1"/>
</dbReference>
<accession>A0A0K0J3Q6</accession>
<keyword evidence="2 5" id="KW-0812">Transmembrane</keyword>
<evidence type="ECO:0000256" key="2">
    <source>
        <dbReference type="ARBA" id="ARBA00022692"/>
    </source>
</evidence>
<dbReference type="GeneID" id="6102671"/>
<dbReference type="CTD" id="6102671"/>
<evidence type="ECO:0000313" key="6">
    <source>
        <dbReference type="EMBL" id="VIO86756.1"/>
    </source>
</evidence>
<evidence type="ECO:0000256" key="1">
    <source>
        <dbReference type="ARBA" id="ARBA00004141"/>
    </source>
</evidence>